<dbReference type="EMBL" id="CCYD01000810">
    <property type="protein sequence ID" value="CEG43809.1"/>
    <property type="molecule type" value="Genomic_DNA"/>
</dbReference>
<dbReference type="RefSeq" id="XP_024580178.1">
    <property type="nucleotide sequence ID" value="XM_024729841.1"/>
</dbReference>
<accession>A0A0P1AQG6</accession>
<proteinExistence type="predicted"/>
<protein>
    <submittedName>
        <fullName evidence="1">Uncharacterized protein</fullName>
    </submittedName>
</protein>
<keyword evidence="2" id="KW-1185">Reference proteome</keyword>
<organism evidence="1 2">
    <name type="scientific">Plasmopara halstedii</name>
    <name type="common">Downy mildew of sunflower</name>
    <dbReference type="NCBI Taxonomy" id="4781"/>
    <lineage>
        <taxon>Eukaryota</taxon>
        <taxon>Sar</taxon>
        <taxon>Stramenopiles</taxon>
        <taxon>Oomycota</taxon>
        <taxon>Peronosporomycetes</taxon>
        <taxon>Peronosporales</taxon>
        <taxon>Peronosporaceae</taxon>
        <taxon>Plasmopara</taxon>
    </lineage>
</organism>
<dbReference type="GeneID" id="36409155"/>
<evidence type="ECO:0000313" key="2">
    <source>
        <dbReference type="Proteomes" id="UP000054928"/>
    </source>
</evidence>
<reference evidence="2" key="1">
    <citation type="submission" date="2014-09" db="EMBL/GenBank/DDBJ databases">
        <authorList>
            <person name="Sharma Rahul"/>
            <person name="Thines Marco"/>
        </authorList>
    </citation>
    <scope>NUCLEOTIDE SEQUENCE [LARGE SCALE GENOMIC DNA]</scope>
</reference>
<dbReference type="AlphaFoldDB" id="A0A0P1AQG6"/>
<sequence>MITTSLARTETLNAQGVANTSNEIASFEYRKNDLAKVLPVPYKRLVLTALRAQGHRMELIERLRHPDRSKKRYL</sequence>
<evidence type="ECO:0000313" key="1">
    <source>
        <dbReference type="EMBL" id="CEG43809.1"/>
    </source>
</evidence>
<dbReference type="Proteomes" id="UP000054928">
    <property type="component" value="Unassembled WGS sequence"/>
</dbReference>
<name>A0A0P1AQG6_PLAHL</name>